<gene>
    <name evidence="1" type="ORF">FRX31_016674</name>
</gene>
<name>A0A7J6W8J1_THATH</name>
<accession>A0A7J6W8J1</accession>
<evidence type="ECO:0000313" key="2">
    <source>
        <dbReference type="Proteomes" id="UP000554482"/>
    </source>
</evidence>
<protein>
    <submittedName>
        <fullName evidence="1">Uncharacterized protein</fullName>
    </submittedName>
</protein>
<dbReference type="Proteomes" id="UP000554482">
    <property type="component" value="Unassembled WGS sequence"/>
</dbReference>
<comment type="caution">
    <text evidence="1">The sequence shown here is derived from an EMBL/GenBank/DDBJ whole genome shotgun (WGS) entry which is preliminary data.</text>
</comment>
<organism evidence="1 2">
    <name type="scientific">Thalictrum thalictroides</name>
    <name type="common">Rue-anemone</name>
    <name type="synonym">Anemone thalictroides</name>
    <dbReference type="NCBI Taxonomy" id="46969"/>
    <lineage>
        <taxon>Eukaryota</taxon>
        <taxon>Viridiplantae</taxon>
        <taxon>Streptophyta</taxon>
        <taxon>Embryophyta</taxon>
        <taxon>Tracheophyta</taxon>
        <taxon>Spermatophyta</taxon>
        <taxon>Magnoliopsida</taxon>
        <taxon>Ranunculales</taxon>
        <taxon>Ranunculaceae</taxon>
        <taxon>Thalictroideae</taxon>
        <taxon>Thalictrum</taxon>
    </lineage>
</organism>
<proteinExistence type="predicted"/>
<keyword evidence="2" id="KW-1185">Reference proteome</keyword>
<dbReference type="AlphaFoldDB" id="A0A7J6W8J1"/>
<reference evidence="1 2" key="1">
    <citation type="submission" date="2020-06" db="EMBL/GenBank/DDBJ databases">
        <title>Transcriptomic and genomic resources for Thalictrum thalictroides and T. hernandezii: Facilitating candidate gene discovery in an emerging model plant lineage.</title>
        <authorList>
            <person name="Arias T."/>
            <person name="Riano-Pachon D.M."/>
            <person name="Di Stilio V.S."/>
        </authorList>
    </citation>
    <scope>NUCLEOTIDE SEQUENCE [LARGE SCALE GENOMIC DNA]</scope>
    <source>
        <strain evidence="2">cv. WT478/WT964</strain>
        <tissue evidence="1">Leaves</tissue>
    </source>
</reference>
<evidence type="ECO:0000313" key="1">
    <source>
        <dbReference type="EMBL" id="KAF5193739.1"/>
    </source>
</evidence>
<sequence length="69" mass="7973">MAPWYGCILMMWSKIPSYKSLTAKLVVDGLGHVHTYFTLATAYKIGYGRIKWVDSLSSETIYKYPRVHE</sequence>
<dbReference type="EMBL" id="JABWDY010019691">
    <property type="protein sequence ID" value="KAF5193739.1"/>
    <property type="molecule type" value="Genomic_DNA"/>
</dbReference>